<protein>
    <submittedName>
        <fullName evidence="1">Uncharacterized protein</fullName>
    </submittedName>
</protein>
<organism evidence="1">
    <name type="scientific">anaerobic digester metagenome</name>
    <dbReference type="NCBI Taxonomy" id="1263854"/>
    <lineage>
        <taxon>unclassified sequences</taxon>
        <taxon>metagenomes</taxon>
        <taxon>ecological metagenomes</taxon>
    </lineage>
</organism>
<name>A0A485M205_9ZZZZ</name>
<sequence>MDSVIARPTMRVSMILPWALGLRPTASVAPDVALPIPAPAPIAPRPMQRPAAIREAATKIILDQSTYPAATPSVAKATLETANNINATETKVLDLLIAHSS</sequence>
<accession>A0A485M205</accession>
<evidence type="ECO:0000313" key="1">
    <source>
        <dbReference type="EMBL" id="VFU15568.1"/>
    </source>
</evidence>
<dbReference type="AlphaFoldDB" id="A0A485M205"/>
<proteinExistence type="predicted"/>
<dbReference type="EMBL" id="CAADRM010000106">
    <property type="protein sequence ID" value="VFU15568.1"/>
    <property type="molecule type" value="Genomic_DNA"/>
</dbReference>
<gene>
    <name evidence="1" type="ORF">SCFA_420037</name>
</gene>
<reference evidence="1" key="1">
    <citation type="submission" date="2019-03" db="EMBL/GenBank/DDBJ databases">
        <authorList>
            <person name="Hao L."/>
        </authorList>
    </citation>
    <scope>NUCLEOTIDE SEQUENCE</scope>
</reference>